<name>A0ABP7WDU0_9ACTN</name>
<keyword evidence="2" id="KW-0472">Membrane</keyword>
<reference evidence="4" key="1">
    <citation type="journal article" date="2019" name="Int. J. Syst. Evol. Microbiol.">
        <title>The Global Catalogue of Microorganisms (GCM) 10K type strain sequencing project: providing services to taxonomists for standard genome sequencing and annotation.</title>
        <authorList>
            <consortium name="The Broad Institute Genomics Platform"/>
            <consortium name="The Broad Institute Genome Sequencing Center for Infectious Disease"/>
            <person name="Wu L."/>
            <person name="Ma J."/>
        </authorList>
    </citation>
    <scope>NUCLEOTIDE SEQUENCE [LARGE SCALE GENOMIC DNA]</scope>
    <source>
        <strain evidence="4">JCM 16702</strain>
    </source>
</reference>
<keyword evidence="2" id="KW-0812">Transmembrane</keyword>
<proteinExistence type="predicted"/>
<sequence length="95" mass="9287">MSAAASGPAAVSVAGPARAAPRRPAVRACRGAGAGLGRGGRTLDEGATPPLMITRRRAVSTGKSTMSGPKGLAVILGGMLGMIALLWLLAALVAP</sequence>
<feature type="compositionally biased region" description="Low complexity" evidence="1">
    <location>
        <begin position="1"/>
        <end position="19"/>
    </location>
</feature>
<dbReference type="Proteomes" id="UP001500683">
    <property type="component" value="Unassembled WGS sequence"/>
</dbReference>
<keyword evidence="4" id="KW-1185">Reference proteome</keyword>
<feature type="region of interest" description="Disordered" evidence="1">
    <location>
        <begin position="1"/>
        <end position="50"/>
    </location>
</feature>
<evidence type="ECO:0000313" key="4">
    <source>
        <dbReference type="Proteomes" id="UP001500683"/>
    </source>
</evidence>
<evidence type="ECO:0000256" key="2">
    <source>
        <dbReference type="SAM" id="Phobius"/>
    </source>
</evidence>
<comment type="caution">
    <text evidence="3">The sequence shown here is derived from an EMBL/GenBank/DDBJ whole genome shotgun (WGS) entry which is preliminary data.</text>
</comment>
<organism evidence="3 4">
    <name type="scientific">Actinomadura miaoliensis</name>
    <dbReference type="NCBI Taxonomy" id="430685"/>
    <lineage>
        <taxon>Bacteria</taxon>
        <taxon>Bacillati</taxon>
        <taxon>Actinomycetota</taxon>
        <taxon>Actinomycetes</taxon>
        <taxon>Streptosporangiales</taxon>
        <taxon>Thermomonosporaceae</taxon>
        <taxon>Actinomadura</taxon>
    </lineage>
</organism>
<accession>A0ABP7WDU0</accession>
<dbReference type="EMBL" id="BAAAZG010000040">
    <property type="protein sequence ID" value="GAA4086930.1"/>
    <property type="molecule type" value="Genomic_DNA"/>
</dbReference>
<gene>
    <name evidence="3" type="ORF">GCM10022214_53890</name>
</gene>
<evidence type="ECO:0000256" key="1">
    <source>
        <dbReference type="SAM" id="MobiDB-lite"/>
    </source>
</evidence>
<protein>
    <submittedName>
        <fullName evidence="3">Uncharacterized protein</fullName>
    </submittedName>
</protein>
<keyword evidence="2" id="KW-1133">Transmembrane helix</keyword>
<evidence type="ECO:0000313" key="3">
    <source>
        <dbReference type="EMBL" id="GAA4086930.1"/>
    </source>
</evidence>
<feature type="transmembrane region" description="Helical" evidence="2">
    <location>
        <begin position="72"/>
        <end position="94"/>
    </location>
</feature>